<evidence type="ECO:0000313" key="4">
    <source>
        <dbReference type="Proteomes" id="UP001055712"/>
    </source>
</evidence>
<dbReference type="AlphaFoldDB" id="A0A9D4TZN0"/>
<comment type="caution">
    <text evidence="3">The sequence shown here is derived from an EMBL/GenBank/DDBJ whole genome shotgun (WGS) entry which is preliminary data.</text>
</comment>
<feature type="compositionally biased region" description="Low complexity" evidence="1">
    <location>
        <begin position="531"/>
        <end position="545"/>
    </location>
</feature>
<gene>
    <name evidence="3" type="ORF">D9Q98_000968</name>
</gene>
<feature type="signal peptide" evidence="2">
    <location>
        <begin position="1"/>
        <end position="22"/>
    </location>
</feature>
<proteinExistence type="predicted"/>
<feature type="compositionally biased region" description="Low complexity" evidence="1">
    <location>
        <begin position="497"/>
        <end position="510"/>
    </location>
</feature>
<evidence type="ECO:0000256" key="1">
    <source>
        <dbReference type="SAM" id="MobiDB-lite"/>
    </source>
</evidence>
<keyword evidence="2" id="KW-0732">Signal</keyword>
<organism evidence="3 4">
    <name type="scientific">Chlorella vulgaris</name>
    <name type="common">Green alga</name>
    <dbReference type="NCBI Taxonomy" id="3077"/>
    <lineage>
        <taxon>Eukaryota</taxon>
        <taxon>Viridiplantae</taxon>
        <taxon>Chlorophyta</taxon>
        <taxon>core chlorophytes</taxon>
        <taxon>Trebouxiophyceae</taxon>
        <taxon>Chlorellales</taxon>
        <taxon>Chlorellaceae</taxon>
        <taxon>Chlorella clade</taxon>
        <taxon>Chlorella</taxon>
    </lineage>
</organism>
<accession>A0A9D4TZN0</accession>
<feature type="region of interest" description="Disordered" evidence="1">
    <location>
        <begin position="573"/>
        <end position="602"/>
    </location>
</feature>
<protein>
    <recommendedName>
        <fullName evidence="5">Dickkopf N-terminal cysteine-rich domain-containing protein</fullName>
    </recommendedName>
</protein>
<evidence type="ECO:0008006" key="5">
    <source>
        <dbReference type="Google" id="ProtNLM"/>
    </source>
</evidence>
<name>A0A9D4TZN0_CHLVU</name>
<dbReference type="Proteomes" id="UP001055712">
    <property type="component" value="Unassembled WGS sequence"/>
</dbReference>
<reference evidence="3" key="1">
    <citation type="journal article" date="2019" name="Plant J.">
        <title>Chlorella vulgaris genome assembly and annotation reveals the molecular basis for metabolic acclimation to high light conditions.</title>
        <authorList>
            <person name="Cecchin M."/>
            <person name="Marcolungo L."/>
            <person name="Rossato M."/>
            <person name="Girolomoni L."/>
            <person name="Cosentino E."/>
            <person name="Cuine S."/>
            <person name="Li-Beisson Y."/>
            <person name="Delledonne M."/>
            <person name="Ballottari M."/>
        </authorList>
    </citation>
    <scope>NUCLEOTIDE SEQUENCE</scope>
    <source>
        <strain evidence="3">211/11P</strain>
    </source>
</reference>
<evidence type="ECO:0000256" key="2">
    <source>
        <dbReference type="SAM" id="SignalP"/>
    </source>
</evidence>
<reference evidence="3" key="2">
    <citation type="submission" date="2020-11" db="EMBL/GenBank/DDBJ databases">
        <authorList>
            <person name="Cecchin M."/>
            <person name="Marcolungo L."/>
            <person name="Rossato M."/>
            <person name="Girolomoni L."/>
            <person name="Cosentino E."/>
            <person name="Cuine S."/>
            <person name="Li-Beisson Y."/>
            <person name="Delledonne M."/>
            <person name="Ballottari M."/>
        </authorList>
    </citation>
    <scope>NUCLEOTIDE SEQUENCE</scope>
    <source>
        <strain evidence="3">211/11P</strain>
        <tissue evidence="3">Whole cell</tissue>
    </source>
</reference>
<evidence type="ECO:0000313" key="3">
    <source>
        <dbReference type="EMBL" id="KAI3438540.1"/>
    </source>
</evidence>
<sequence length="602" mass="60465">MGRYGVCIPCIALVVLLGEAGARTLRGTPSPVAAWDGGATSVFDREQCGRLGQACCEVEYEDYRFVEICDGDGLYCLNFPGVEGNGSSSNPTLASGDGGVLRLSLCLPKPDGCGVASGGVCCPLTGDKSNTTQRCGGTTNSICLAPDSDSITGLLTYQMYTQLQQDPQTSLSTPVALSVWGTCQAFDPAACGMEGGLCGPPLQPPGPVCPKSASTCQQGLFCQAQEGQFDDFGLCEPIPAGCGQLGAACCPYGNYTQGSFQSPFCWKDDVYCAAQADNITDAVCLQLPKAADCGSEGAACCPSPVGLVTDKPLPPMCQGDLYCTVEAGSSGTAEGGSGSRGTCVANEPNCGRIAKPCCVVNGRSGLVFTCDDGLYCPDAGDSGGSTPGGGDGSTDGGVLMSVSGAGDRTCQECTPLVPEQYQSMCGYGISSGGGDGGSGGGQDYGCNTEEYYCDYYYYGPAPAPAPFDGALLTDGGPAASLQQGEDELPPLGPPQADPAADSASQDPGSALSSQRLGMSELAAPGLPRLQASTPAAAPAPSSSSSVQSRFPDPALVSAVATAVPAEAPALEPAAAPTFGLEQQKSDPAGGSSGVAGSEVDPQ</sequence>
<feature type="compositionally biased region" description="Low complexity" evidence="1">
    <location>
        <begin position="585"/>
        <end position="602"/>
    </location>
</feature>
<feature type="chain" id="PRO_5038735890" description="Dickkopf N-terminal cysteine-rich domain-containing protein" evidence="2">
    <location>
        <begin position="23"/>
        <end position="602"/>
    </location>
</feature>
<feature type="region of interest" description="Disordered" evidence="1">
    <location>
        <begin position="468"/>
        <end position="550"/>
    </location>
</feature>
<keyword evidence="4" id="KW-1185">Reference proteome</keyword>
<dbReference type="EMBL" id="SIDB01000001">
    <property type="protein sequence ID" value="KAI3438540.1"/>
    <property type="molecule type" value="Genomic_DNA"/>
</dbReference>